<dbReference type="InterPro" id="IPR027417">
    <property type="entry name" value="P-loop_NTPase"/>
</dbReference>
<feature type="transmembrane region" description="Helical" evidence="7">
    <location>
        <begin position="67"/>
        <end position="90"/>
    </location>
</feature>
<dbReference type="RefSeq" id="WP_349775576.1">
    <property type="nucleotide sequence ID" value="NZ_BSEC01000004.1"/>
</dbReference>
<keyword evidence="3" id="KW-1003">Cell membrane</keyword>
<reference evidence="8" key="1">
    <citation type="journal article" date="2023" name="Int. J. Syst. Evol. Microbiol.">
        <title>Methylocystis iwaonis sp. nov., a type II methane-oxidizing bacterium from surface soil of a rice paddy field in Japan, and emended description of the genus Methylocystis (ex Whittenbury et al. 1970) Bowman et al. 1993.</title>
        <authorList>
            <person name="Kaise H."/>
            <person name="Sawadogo J.B."/>
            <person name="Alam M.S."/>
            <person name="Ueno C."/>
            <person name="Dianou D."/>
            <person name="Shinjo R."/>
            <person name="Asakawa S."/>
        </authorList>
    </citation>
    <scope>NUCLEOTIDE SEQUENCE</scope>
    <source>
        <strain evidence="8">LMG27198</strain>
    </source>
</reference>
<comment type="caution">
    <text evidence="8">The sequence shown here is derived from an EMBL/GenBank/DDBJ whole genome shotgun (WGS) entry which is preliminary data.</text>
</comment>
<evidence type="ECO:0000256" key="3">
    <source>
        <dbReference type="ARBA" id="ARBA00022475"/>
    </source>
</evidence>
<evidence type="ECO:0000256" key="6">
    <source>
        <dbReference type="ARBA" id="ARBA00023136"/>
    </source>
</evidence>
<dbReference type="InterPro" id="IPR051539">
    <property type="entry name" value="T4SS-coupling_protein"/>
</dbReference>
<evidence type="ECO:0000256" key="7">
    <source>
        <dbReference type="SAM" id="Phobius"/>
    </source>
</evidence>
<dbReference type="CDD" id="cd01127">
    <property type="entry name" value="TrwB_TraG_TraD_VirD4"/>
    <property type="match status" value="1"/>
</dbReference>
<dbReference type="AlphaFoldDB" id="A0A9W6LU84"/>
<name>A0A9W6LU84_9HYPH</name>
<keyword evidence="6 7" id="KW-0472">Membrane</keyword>
<evidence type="ECO:0000256" key="4">
    <source>
        <dbReference type="ARBA" id="ARBA00022692"/>
    </source>
</evidence>
<dbReference type="PANTHER" id="PTHR37937:SF1">
    <property type="entry name" value="CONJUGATIVE TRANSFER: DNA TRANSPORT"/>
    <property type="match status" value="1"/>
</dbReference>
<accession>A0A9W6LU84</accession>
<dbReference type="PANTHER" id="PTHR37937">
    <property type="entry name" value="CONJUGATIVE TRANSFER: DNA TRANSPORT"/>
    <property type="match status" value="1"/>
</dbReference>
<dbReference type="EMBL" id="BSEC01000004">
    <property type="protein sequence ID" value="GLI95540.1"/>
    <property type="molecule type" value="Genomic_DNA"/>
</dbReference>
<evidence type="ECO:0000256" key="2">
    <source>
        <dbReference type="ARBA" id="ARBA00008806"/>
    </source>
</evidence>
<organism evidence="8 9">
    <name type="scientific">Methylocystis echinoides</name>
    <dbReference type="NCBI Taxonomy" id="29468"/>
    <lineage>
        <taxon>Bacteria</taxon>
        <taxon>Pseudomonadati</taxon>
        <taxon>Pseudomonadota</taxon>
        <taxon>Alphaproteobacteria</taxon>
        <taxon>Hyphomicrobiales</taxon>
        <taxon>Methylocystaceae</taxon>
        <taxon>Methylocystis</taxon>
    </lineage>
</organism>
<keyword evidence="4 7" id="KW-0812">Transmembrane</keyword>
<dbReference type="InterPro" id="IPR003688">
    <property type="entry name" value="TraG/VirD4"/>
</dbReference>
<proteinExistence type="inferred from homology"/>
<keyword evidence="9" id="KW-1185">Reference proteome</keyword>
<dbReference type="SUPFAM" id="SSF52540">
    <property type="entry name" value="P-loop containing nucleoside triphosphate hydrolases"/>
    <property type="match status" value="1"/>
</dbReference>
<evidence type="ECO:0000313" key="9">
    <source>
        <dbReference type="Proteomes" id="UP001144323"/>
    </source>
</evidence>
<gene>
    <name evidence="8" type="ORF">LMG27198_45320</name>
</gene>
<dbReference type="Pfam" id="PF02534">
    <property type="entry name" value="T4SS-DNA_transf"/>
    <property type="match status" value="1"/>
</dbReference>
<dbReference type="Gene3D" id="3.40.50.300">
    <property type="entry name" value="P-loop containing nucleotide triphosphate hydrolases"/>
    <property type="match status" value="1"/>
</dbReference>
<evidence type="ECO:0000256" key="5">
    <source>
        <dbReference type="ARBA" id="ARBA00022989"/>
    </source>
</evidence>
<sequence length="807" mass="87267">MRWPLYLFGALCAFAAAFLLWEASYALAVAWRTHNWLLWLRFTRGFELLLPLRAAQSEWGDPVVQNLVARATLGATIAVVVVSVIAMQIVQGVRAMRPPLGGSRLATLKDLRKADLLNGEPGYSIFLGRFNGKDVRYSGASHIYVNGPTRAGKGVGFVLPNALEWRGSLIGLDIKREIWTEIGAARAAMGQRVFLFSPGSAQSHCWNPLDLVSDWPERATDVANIARSLIPTPVTGDSYWAETARGLFAGLLGYVLDSDTMRGQRTIKSALKMMSRGRSLAAVMADILVTEPDLNEFVADKFRQHIGREEKQRMSFEAHIVTALDGWNNKLVDDATSRSDFNIADLRRKPFTILIGTPVGNFGSIEAVVRLLVQQVHDVLLRSLPGIDEPHKLLLMLDEFYQFGRMPEIVDRAPLVAGYGFQIAVIAQGLTQLDVRYGKPTRDMLVGNMDVKLLIGVGDETTAKHCADEIGKHYIRREGWGTSIGGGSLVGGMPRASRTTQGRWELEPLMPSEALRRLDGKKSVLLARGHYAAVLDKINFFMDGGYKRKVAASAPFSAQLSVPDVGADALASDWSTDAGATIVSAARGAKHDAAFARVMAAAEEIFVEAEAFRVAFVAAMNEASNEPVAALCKQLRTEPQSIAVVKKPGGFLIRRGDPSDVPTKSLRAEIIAARNLLNADRAERTGIVHGGFGSDALSSAAHVFPQVEATPPPQPVAVANASGGDVEVEKALEPADMEALVAGVNAEAAKWVEEVKATVASTLAGEKRAEFDADVGRLQTAAGLFQGTPDDLRELLSEDCQLGSPKA</sequence>
<evidence type="ECO:0000313" key="8">
    <source>
        <dbReference type="EMBL" id="GLI95540.1"/>
    </source>
</evidence>
<comment type="similarity">
    <text evidence="2">Belongs to the VirD4/TraG family.</text>
</comment>
<protein>
    <submittedName>
        <fullName evidence="8">Uncharacterized protein</fullName>
    </submittedName>
</protein>
<dbReference type="GO" id="GO:0005886">
    <property type="term" value="C:plasma membrane"/>
    <property type="evidence" value="ECO:0007669"/>
    <property type="project" value="UniProtKB-SubCell"/>
</dbReference>
<evidence type="ECO:0000256" key="1">
    <source>
        <dbReference type="ARBA" id="ARBA00004651"/>
    </source>
</evidence>
<dbReference type="Proteomes" id="UP001144323">
    <property type="component" value="Unassembled WGS sequence"/>
</dbReference>
<comment type="subcellular location">
    <subcellularLocation>
        <location evidence="1">Cell membrane</location>
        <topology evidence="1">Multi-pass membrane protein</topology>
    </subcellularLocation>
</comment>
<keyword evidence="5 7" id="KW-1133">Transmembrane helix</keyword>